<name>B6IEP9_CAEBR</name>
<dbReference type="Proteomes" id="UP000008549">
    <property type="component" value="Unassembled WGS sequence"/>
</dbReference>
<proteinExistence type="predicted"/>
<sequence length="18" mass="2170">MDGVRCQISKKEKFRKES</sequence>
<organism evidence="1 2">
    <name type="scientific">Caenorhabditis briggsae</name>
    <dbReference type="NCBI Taxonomy" id="6238"/>
    <lineage>
        <taxon>Eukaryota</taxon>
        <taxon>Metazoa</taxon>
        <taxon>Ecdysozoa</taxon>
        <taxon>Nematoda</taxon>
        <taxon>Chromadorea</taxon>
        <taxon>Rhabditida</taxon>
        <taxon>Rhabditina</taxon>
        <taxon>Rhabditomorpha</taxon>
        <taxon>Rhabditoidea</taxon>
        <taxon>Rhabditidae</taxon>
        <taxon>Peloderinae</taxon>
        <taxon>Caenorhabditis</taxon>
    </lineage>
</organism>
<dbReference type="KEGG" id="cbr:CBG_25509"/>
<gene>
    <name evidence="1" type="ORF">CBG25509</name>
    <name evidence="1" type="ORF">CBG_25509</name>
</gene>
<keyword evidence="2" id="KW-1185">Reference proteome</keyword>
<reference evidence="1 2" key="2">
    <citation type="journal article" date="2011" name="PLoS Genet.">
        <title>Caenorhabditis briggsae recombinant inbred line genotypes reveal inter-strain incompatibility and the evolution of recombination.</title>
        <authorList>
            <person name="Ross J.A."/>
            <person name="Koboldt D.C."/>
            <person name="Staisch J.E."/>
            <person name="Chamberlin H.M."/>
            <person name="Gupta B.P."/>
            <person name="Miller R.D."/>
            <person name="Baird S.E."/>
            <person name="Haag E.S."/>
        </authorList>
    </citation>
    <scope>NUCLEOTIDE SEQUENCE [LARGE SCALE GENOMIC DNA]</scope>
    <source>
        <strain evidence="1 2">AF16</strain>
    </source>
</reference>
<dbReference type="CTD" id="68916995"/>
<evidence type="ECO:0000313" key="1">
    <source>
        <dbReference type="EMBL" id="CAR98379.1"/>
    </source>
</evidence>
<reference evidence="1 2" key="1">
    <citation type="journal article" date="2003" name="PLoS Biol.">
        <title>The genome sequence of Caenorhabditis briggsae: a platform for comparative genomics.</title>
        <authorList>
            <person name="Stein L.D."/>
            <person name="Bao Z."/>
            <person name="Blasiar D."/>
            <person name="Blumenthal T."/>
            <person name="Brent M.R."/>
            <person name="Chen N."/>
            <person name="Chinwalla A."/>
            <person name="Clarke L."/>
            <person name="Clee C."/>
            <person name="Coghlan A."/>
            <person name="Coulson A."/>
            <person name="D'Eustachio P."/>
            <person name="Fitch D.H."/>
            <person name="Fulton L.A."/>
            <person name="Fulton R.E."/>
            <person name="Griffiths-Jones S."/>
            <person name="Harris T.W."/>
            <person name="Hillier L.W."/>
            <person name="Kamath R."/>
            <person name="Kuwabara P.E."/>
            <person name="Mardis E.R."/>
            <person name="Marra M.A."/>
            <person name="Miner T.L."/>
            <person name="Minx P."/>
            <person name="Mullikin J.C."/>
            <person name="Plumb R.W."/>
            <person name="Rogers J."/>
            <person name="Schein J.E."/>
            <person name="Sohrmann M."/>
            <person name="Spieth J."/>
            <person name="Stajich J.E."/>
            <person name="Wei C."/>
            <person name="Willey D."/>
            <person name="Wilson R.K."/>
            <person name="Durbin R."/>
            <person name="Waterston R.H."/>
        </authorList>
    </citation>
    <scope>NUCLEOTIDE SEQUENCE [LARGE SCALE GENOMIC DNA]</scope>
    <source>
        <strain evidence="1 2">AF16</strain>
    </source>
</reference>
<protein>
    <submittedName>
        <fullName evidence="1">Protein CBG25509</fullName>
    </submittedName>
</protein>
<dbReference type="InParanoid" id="B6IEP9"/>
<dbReference type="GeneID" id="68916995"/>
<dbReference type="RefSeq" id="XP_045097952.1">
    <property type="nucleotide sequence ID" value="XM_045241968.1"/>
</dbReference>
<accession>B6IEP9</accession>
<dbReference type="AlphaFoldDB" id="B6IEP9"/>
<evidence type="ECO:0000313" key="2">
    <source>
        <dbReference type="Proteomes" id="UP000008549"/>
    </source>
</evidence>
<dbReference type="EMBL" id="HE600970">
    <property type="protein sequence ID" value="CAR98379.1"/>
    <property type="molecule type" value="Genomic_DNA"/>
</dbReference>